<keyword evidence="4" id="KW-0378">Hydrolase</keyword>
<evidence type="ECO:0000256" key="5">
    <source>
        <dbReference type="ARBA" id="ARBA00022842"/>
    </source>
</evidence>
<feature type="binding site" evidence="7">
    <location>
        <position position="211"/>
    </location>
    <ligand>
        <name>Mg(2+)</name>
        <dbReference type="ChEBI" id="CHEBI:18420"/>
        <label>1</label>
        <note>catalytic</note>
    </ligand>
</feature>
<organism evidence="8 9">
    <name type="scientific">Elstera cyanobacteriorum</name>
    <dbReference type="NCBI Taxonomy" id="2022747"/>
    <lineage>
        <taxon>Bacteria</taxon>
        <taxon>Pseudomonadati</taxon>
        <taxon>Pseudomonadota</taxon>
        <taxon>Alphaproteobacteria</taxon>
        <taxon>Rhodospirillales</taxon>
        <taxon>Rhodospirillaceae</taxon>
        <taxon>Elstera</taxon>
    </lineage>
</organism>
<dbReference type="PANTHER" id="PTHR43200:SF6">
    <property type="entry name" value="3'(2'),5'-BISPHOSPHATE NUCLEOTIDASE"/>
    <property type="match status" value="1"/>
</dbReference>
<reference evidence="8 9" key="1">
    <citation type="submission" date="2017-07" db="EMBL/GenBank/DDBJ databases">
        <title>Elstera cyanobacteriorum sp. nov., a novel bacterium isolated from cyanobacterial aggregates in a eutrophic lake.</title>
        <authorList>
            <person name="Cai H."/>
        </authorList>
    </citation>
    <scope>NUCLEOTIDE SEQUENCE [LARGE SCALE GENOMIC DNA]</scope>
    <source>
        <strain evidence="8 9">TH019</strain>
    </source>
</reference>
<evidence type="ECO:0000256" key="6">
    <source>
        <dbReference type="NCBIfam" id="TIGR02067"/>
    </source>
</evidence>
<dbReference type="InterPro" id="IPR011809">
    <property type="entry name" value="His_9_proposed"/>
</dbReference>
<dbReference type="OrthoDB" id="9785695at2"/>
<evidence type="ECO:0000256" key="2">
    <source>
        <dbReference type="ARBA" id="ARBA00009759"/>
    </source>
</evidence>
<dbReference type="CDD" id="cd01641">
    <property type="entry name" value="Bacterial_IMPase_like_1"/>
    <property type="match status" value="1"/>
</dbReference>
<dbReference type="InterPro" id="IPR051090">
    <property type="entry name" value="Inositol_monoP_superfamily"/>
</dbReference>
<keyword evidence="5 7" id="KW-0460">Magnesium</keyword>
<feature type="binding site" evidence="7">
    <location>
        <position position="87"/>
    </location>
    <ligand>
        <name>Mg(2+)</name>
        <dbReference type="ChEBI" id="CHEBI:18420"/>
        <label>1</label>
        <note>catalytic</note>
    </ligand>
</feature>
<dbReference type="Proteomes" id="UP000216361">
    <property type="component" value="Unassembled WGS sequence"/>
</dbReference>
<dbReference type="GO" id="GO:0004401">
    <property type="term" value="F:histidinol-phosphatase activity"/>
    <property type="evidence" value="ECO:0007669"/>
    <property type="project" value="UniProtKB-UniRule"/>
</dbReference>
<dbReference type="GO" id="GO:0000105">
    <property type="term" value="P:L-histidine biosynthetic process"/>
    <property type="evidence" value="ECO:0007669"/>
    <property type="project" value="UniProtKB-UniRule"/>
</dbReference>
<dbReference type="InterPro" id="IPR000760">
    <property type="entry name" value="Inositol_monophosphatase-like"/>
</dbReference>
<feature type="binding site" evidence="7">
    <location>
        <position position="89"/>
    </location>
    <ligand>
        <name>Mg(2+)</name>
        <dbReference type="ChEBI" id="CHEBI:18420"/>
        <label>1</label>
        <note>catalytic</note>
    </ligand>
</feature>
<gene>
    <name evidence="8" type="primary">hisN</name>
    <name evidence="8" type="ORF">CHR90_10630</name>
</gene>
<dbReference type="Pfam" id="PF00459">
    <property type="entry name" value="Inositol_P"/>
    <property type="match status" value="1"/>
</dbReference>
<feature type="binding site" evidence="7">
    <location>
        <position position="71"/>
    </location>
    <ligand>
        <name>Mg(2+)</name>
        <dbReference type="ChEBI" id="CHEBI:18420"/>
        <label>1</label>
        <note>catalytic</note>
    </ligand>
</feature>
<evidence type="ECO:0000256" key="1">
    <source>
        <dbReference type="ARBA" id="ARBA00001946"/>
    </source>
</evidence>
<proteinExistence type="inferred from homology"/>
<evidence type="ECO:0000313" key="8">
    <source>
        <dbReference type="EMBL" id="OYQ18706.1"/>
    </source>
</evidence>
<evidence type="ECO:0000256" key="3">
    <source>
        <dbReference type="ARBA" id="ARBA00022723"/>
    </source>
</evidence>
<dbReference type="RefSeq" id="WP_094408969.1">
    <property type="nucleotide sequence ID" value="NZ_BMJZ01000001.1"/>
</dbReference>
<dbReference type="Gene3D" id="3.30.540.10">
    <property type="entry name" value="Fructose-1,6-Bisphosphatase, subunit A, domain 1"/>
    <property type="match status" value="1"/>
</dbReference>
<sequence length="260" mass="27691">MSLPAVLPAWLETAVALADAARPIANHYFRSRLSVNSKADQSPVTIADQQIEAVMREILAKAHPDHGILGEEHGPDRTDADFVWVLDPIDGTRAFICGVPTFGTLIALCYRGQPILGVVDHPALGERWVGGTGLPTTWNGEPCQTRACTRLADAYLFATSPDMFKGADADSFTRLTSRAKERRYGLDCFAAGLIAGGHIDAMVETSLQPYDYCALAPVIEQAGGKISDWTGKPLTIHSDGRIAVAATAALHGEILAALAG</sequence>
<comment type="cofactor">
    <cofactor evidence="1 7">
        <name>Mg(2+)</name>
        <dbReference type="ChEBI" id="CHEBI:18420"/>
    </cofactor>
</comment>
<keyword evidence="3 7" id="KW-0479">Metal-binding</keyword>
<dbReference type="SUPFAM" id="SSF56655">
    <property type="entry name" value="Carbohydrate phosphatase"/>
    <property type="match status" value="1"/>
</dbReference>
<dbReference type="NCBIfam" id="TIGR02067">
    <property type="entry name" value="his_9_HisN"/>
    <property type="match status" value="1"/>
</dbReference>
<comment type="similarity">
    <text evidence="2">Belongs to the inositol monophosphatase superfamily.</text>
</comment>
<accession>A0A255XNZ8</accession>
<evidence type="ECO:0000256" key="4">
    <source>
        <dbReference type="ARBA" id="ARBA00022801"/>
    </source>
</evidence>
<evidence type="ECO:0000256" key="7">
    <source>
        <dbReference type="PIRSR" id="PIRSR600760-2"/>
    </source>
</evidence>
<keyword evidence="9" id="KW-1185">Reference proteome</keyword>
<name>A0A255XNZ8_9PROT</name>
<dbReference type="PRINTS" id="PR00377">
    <property type="entry name" value="IMPHPHTASES"/>
</dbReference>
<dbReference type="PANTHER" id="PTHR43200">
    <property type="entry name" value="PHOSPHATASE"/>
    <property type="match status" value="1"/>
</dbReference>
<dbReference type="EC" id="3.1.3.15" evidence="6"/>
<evidence type="ECO:0000313" key="9">
    <source>
        <dbReference type="Proteomes" id="UP000216361"/>
    </source>
</evidence>
<dbReference type="Gene3D" id="3.40.190.80">
    <property type="match status" value="1"/>
</dbReference>
<feature type="binding site" evidence="7">
    <location>
        <position position="90"/>
    </location>
    <ligand>
        <name>Mg(2+)</name>
        <dbReference type="ChEBI" id="CHEBI:18420"/>
        <label>2</label>
    </ligand>
</feature>
<comment type="caution">
    <text evidence="8">The sequence shown here is derived from an EMBL/GenBank/DDBJ whole genome shotgun (WGS) entry which is preliminary data.</text>
</comment>
<protein>
    <recommendedName>
        <fullName evidence="6">Histidinol-phosphatase</fullName>
        <ecNumber evidence="6">3.1.3.15</ecNumber>
    </recommendedName>
</protein>
<dbReference type="AlphaFoldDB" id="A0A255XNZ8"/>
<dbReference type="GO" id="GO:0046872">
    <property type="term" value="F:metal ion binding"/>
    <property type="evidence" value="ECO:0007669"/>
    <property type="project" value="UniProtKB-KW"/>
</dbReference>
<dbReference type="EMBL" id="NOXS01000032">
    <property type="protein sequence ID" value="OYQ18706.1"/>
    <property type="molecule type" value="Genomic_DNA"/>
</dbReference>